<organism evidence="6 7">
    <name type="scientific">Caballeronia telluris</name>
    <dbReference type="NCBI Taxonomy" id="326475"/>
    <lineage>
        <taxon>Bacteria</taxon>
        <taxon>Pseudomonadati</taxon>
        <taxon>Pseudomonadota</taxon>
        <taxon>Betaproteobacteria</taxon>
        <taxon>Burkholderiales</taxon>
        <taxon>Burkholderiaceae</taxon>
        <taxon>Caballeronia</taxon>
    </lineage>
</organism>
<dbReference type="SUPFAM" id="SSF53448">
    <property type="entry name" value="Nucleotide-diphospho-sugar transferases"/>
    <property type="match status" value="1"/>
</dbReference>
<protein>
    <submittedName>
        <fullName evidence="6">Rhamnosyltransferase</fullName>
    </submittedName>
</protein>
<dbReference type="EMBL" id="FCNZ02000013">
    <property type="protein sequence ID" value="SAL61496.1"/>
    <property type="molecule type" value="Genomic_DNA"/>
</dbReference>
<dbReference type="RefSeq" id="WP_159462917.1">
    <property type="nucleotide sequence ID" value="NZ_FCNZ02000013.1"/>
</dbReference>
<dbReference type="CDD" id="cd02526">
    <property type="entry name" value="GT2_RfbF_like"/>
    <property type="match status" value="1"/>
</dbReference>
<dbReference type="STRING" id="326475.AWB66_03548"/>
<dbReference type="Gene3D" id="3.90.550.10">
    <property type="entry name" value="Spore Coat Polysaccharide Biosynthesis Protein SpsA, Chain A"/>
    <property type="match status" value="1"/>
</dbReference>
<dbReference type="PANTHER" id="PTHR43179">
    <property type="entry name" value="RHAMNOSYLTRANSFERASE WBBL"/>
    <property type="match status" value="1"/>
</dbReference>
<keyword evidence="2" id="KW-0328">Glycosyltransferase</keyword>
<comment type="caution">
    <text evidence="6">The sequence shown here is derived from an EMBL/GenBank/DDBJ whole genome shotgun (WGS) entry which is preliminary data.</text>
</comment>
<feature type="domain" description="Glycosyltransferase 2-like" evidence="5">
    <location>
        <begin position="22"/>
        <end position="126"/>
    </location>
</feature>
<dbReference type="PANTHER" id="PTHR43179:SF12">
    <property type="entry name" value="GALACTOFURANOSYLTRANSFERASE GLFT2"/>
    <property type="match status" value="1"/>
</dbReference>
<reference evidence="6" key="1">
    <citation type="submission" date="2016-01" db="EMBL/GenBank/DDBJ databases">
        <authorList>
            <person name="Peeters Charlotte."/>
        </authorList>
    </citation>
    <scope>NUCLEOTIDE SEQUENCE</scope>
    <source>
        <strain evidence="6">LMG 22936</strain>
    </source>
</reference>
<dbReference type="InterPro" id="IPR001173">
    <property type="entry name" value="Glyco_trans_2-like"/>
</dbReference>
<comment type="similarity">
    <text evidence="1">Belongs to the glycosyltransferase 2 family.</text>
</comment>
<evidence type="ECO:0000256" key="4">
    <source>
        <dbReference type="SAM" id="Phobius"/>
    </source>
</evidence>
<evidence type="ECO:0000313" key="6">
    <source>
        <dbReference type="EMBL" id="SAL61496.1"/>
    </source>
</evidence>
<keyword evidence="4" id="KW-0812">Transmembrane</keyword>
<dbReference type="GO" id="GO:0016757">
    <property type="term" value="F:glycosyltransferase activity"/>
    <property type="evidence" value="ECO:0007669"/>
    <property type="project" value="UniProtKB-KW"/>
</dbReference>
<dbReference type="InterPro" id="IPR029044">
    <property type="entry name" value="Nucleotide-diphossugar_trans"/>
</dbReference>
<keyword evidence="4" id="KW-0472">Membrane</keyword>
<keyword evidence="3" id="KW-0808">Transferase</keyword>
<gene>
    <name evidence="6" type="ORF">AWB66_03548</name>
</gene>
<evidence type="ECO:0000256" key="1">
    <source>
        <dbReference type="ARBA" id="ARBA00006739"/>
    </source>
</evidence>
<accession>A0A158IY25</accession>
<name>A0A158IY25_9BURK</name>
<evidence type="ECO:0000259" key="5">
    <source>
        <dbReference type="Pfam" id="PF00535"/>
    </source>
</evidence>
<dbReference type="InterPro" id="IPR006446">
    <property type="entry name" value="RhaTrfase"/>
</dbReference>
<evidence type="ECO:0000256" key="3">
    <source>
        <dbReference type="ARBA" id="ARBA00022679"/>
    </source>
</evidence>
<proteinExistence type="inferred from homology"/>
<dbReference type="AlphaFoldDB" id="A0A158IY25"/>
<evidence type="ECO:0000256" key="2">
    <source>
        <dbReference type="ARBA" id="ARBA00022676"/>
    </source>
</evidence>
<keyword evidence="7" id="KW-1185">Reference proteome</keyword>
<sequence length="324" mass="36084">MTFTRRRAEPDDAICDLRMAAVIVTYNPAPEAFAGVLAALRPQVERVVIVDNGSASAIADALQEVALRRDCTFVRLARNVGIAAAQNRGVETIARESKSTSVCNYILFLDHDSIAASDMVQRLLDSDLRLRARGHAVGALGPVIVDKRTGTSGRFICSRRGGWLYRETCQAGRDEMPVDFLISSGTLVRADVLADIGGMNDDLFIDHVDTEWCLRALNRGYQLFAVPGARLTHSLGDEVVKVWMGRPREVFVHSPLRDYYMCRNTILLLREVPMSWAWRAFLFLRLLGSMAFFGLCVPPRGTRLLRMRQGVRDGWAGRRGEATL</sequence>
<dbReference type="Proteomes" id="UP000054717">
    <property type="component" value="Unassembled WGS sequence"/>
</dbReference>
<dbReference type="Pfam" id="PF00535">
    <property type="entry name" value="Glycos_transf_2"/>
    <property type="match status" value="1"/>
</dbReference>
<dbReference type="NCBIfam" id="TIGR01556">
    <property type="entry name" value="rhamnosyltran"/>
    <property type="match status" value="1"/>
</dbReference>
<keyword evidence="4" id="KW-1133">Transmembrane helix</keyword>
<feature type="transmembrane region" description="Helical" evidence="4">
    <location>
        <begin position="276"/>
        <end position="298"/>
    </location>
</feature>
<evidence type="ECO:0000313" key="7">
    <source>
        <dbReference type="Proteomes" id="UP000054717"/>
    </source>
</evidence>